<dbReference type="InterPro" id="IPR000719">
    <property type="entry name" value="Prot_kinase_dom"/>
</dbReference>
<evidence type="ECO:0000256" key="5">
    <source>
        <dbReference type="ARBA" id="ARBA00022777"/>
    </source>
</evidence>
<dbReference type="PANTHER" id="PTHR24363:SF0">
    <property type="entry name" value="SERINE_THREONINE KINASE LIKE DOMAIN CONTAINING 1"/>
    <property type="match status" value="1"/>
</dbReference>
<organism evidence="10 11">
    <name type="scientific">Hyella patelloides LEGE 07179</name>
    <dbReference type="NCBI Taxonomy" id="945734"/>
    <lineage>
        <taxon>Bacteria</taxon>
        <taxon>Bacillati</taxon>
        <taxon>Cyanobacteriota</taxon>
        <taxon>Cyanophyceae</taxon>
        <taxon>Pleurocapsales</taxon>
        <taxon>Hyellaceae</taxon>
        <taxon>Hyella</taxon>
    </lineage>
</organism>
<evidence type="ECO:0000256" key="8">
    <source>
        <dbReference type="ARBA" id="ARBA00048679"/>
    </source>
</evidence>
<dbReference type="RefSeq" id="WP_144871706.1">
    <property type="nucleotide sequence ID" value="NZ_LR213950.1"/>
</dbReference>
<dbReference type="Gene3D" id="3.30.200.20">
    <property type="entry name" value="Phosphorylase Kinase, domain 1"/>
    <property type="match status" value="1"/>
</dbReference>
<evidence type="ECO:0000313" key="11">
    <source>
        <dbReference type="Proteomes" id="UP000320055"/>
    </source>
</evidence>
<protein>
    <recommendedName>
        <fullName evidence="1">non-specific serine/threonine protein kinase</fullName>
        <ecNumber evidence="1">2.7.11.1</ecNumber>
    </recommendedName>
</protein>
<dbReference type="OrthoDB" id="504485at2"/>
<dbReference type="EMBL" id="CAACVJ010000114">
    <property type="protein sequence ID" value="VEP13521.1"/>
    <property type="molecule type" value="Genomic_DNA"/>
</dbReference>
<dbReference type="PROSITE" id="PS50011">
    <property type="entry name" value="PROTEIN_KINASE_DOM"/>
    <property type="match status" value="1"/>
</dbReference>
<reference evidence="10 11" key="1">
    <citation type="submission" date="2019-01" db="EMBL/GenBank/DDBJ databases">
        <authorList>
            <person name="Brito A."/>
        </authorList>
    </citation>
    <scope>NUCLEOTIDE SEQUENCE [LARGE SCALE GENOMIC DNA]</scope>
    <source>
        <strain evidence="10">1</strain>
    </source>
</reference>
<evidence type="ECO:0000256" key="7">
    <source>
        <dbReference type="ARBA" id="ARBA00047899"/>
    </source>
</evidence>
<keyword evidence="11" id="KW-1185">Reference proteome</keyword>
<dbReference type="InterPro" id="IPR011009">
    <property type="entry name" value="Kinase-like_dom_sf"/>
</dbReference>
<keyword evidence="5" id="KW-0418">Kinase</keyword>
<keyword evidence="6" id="KW-0067">ATP-binding</keyword>
<dbReference type="GO" id="GO:0005524">
    <property type="term" value="F:ATP binding"/>
    <property type="evidence" value="ECO:0007669"/>
    <property type="project" value="UniProtKB-KW"/>
</dbReference>
<dbReference type="SUPFAM" id="SSF56112">
    <property type="entry name" value="Protein kinase-like (PK-like)"/>
    <property type="match status" value="1"/>
</dbReference>
<evidence type="ECO:0000313" key="10">
    <source>
        <dbReference type="EMBL" id="VEP13521.1"/>
    </source>
</evidence>
<dbReference type="GO" id="GO:0004674">
    <property type="term" value="F:protein serine/threonine kinase activity"/>
    <property type="evidence" value="ECO:0007669"/>
    <property type="project" value="UniProtKB-KW"/>
</dbReference>
<sequence length="391" mass="43502">MSNYSDFSARNYRIETELGTNNKNGRVAYKAIQIPTNLPVLIKEFQFAQTSSNWSGYDAFCGEKEILEQLDHPSIPKYLDYFETNSSFCLVCEDKQGIPLTNTIEFTPEQIKAIALALLEILIYLQKQPQPLIHRNIKPENILVDSSSGQLQVYLLDFGSAALLGQASDDQIPHGPLGFVPPEQALNLGLSLATDLYSLGATLVCLLTRTKSAEIGTLIDDNFRINLKSLLPQLHPQFFHWLEKMTNPKQELRFNNAVAAYSALNSIDLSQTPLLVPASNKKLIRGFTVVAFVAGVFTAVNTIQYQCFFESRNSPTVFNSSSVSSSACSQLTELGQYLGYMRDGSDYHRFILTNNSSCANALDNCRLNAANNPHKDLLCTWNGVEIFSTQD</sequence>
<dbReference type="Gene3D" id="1.10.510.10">
    <property type="entry name" value="Transferase(Phosphotransferase) domain 1"/>
    <property type="match status" value="1"/>
</dbReference>
<feature type="domain" description="Protein kinase" evidence="9">
    <location>
        <begin position="12"/>
        <end position="275"/>
    </location>
</feature>
<name>A0A563VQ34_9CYAN</name>
<evidence type="ECO:0000256" key="3">
    <source>
        <dbReference type="ARBA" id="ARBA00022679"/>
    </source>
</evidence>
<dbReference type="Pfam" id="PF00069">
    <property type="entry name" value="Pkinase"/>
    <property type="match status" value="1"/>
</dbReference>
<dbReference type="AlphaFoldDB" id="A0A563VQ34"/>
<dbReference type="EC" id="2.7.11.1" evidence="1"/>
<keyword evidence="3" id="KW-0808">Transferase</keyword>
<dbReference type="Proteomes" id="UP000320055">
    <property type="component" value="Unassembled WGS sequence"/>
</dbReference>
<evidence type="ECO:0000259" key="9">
    <source>
        <dbReference type="PROSITE" id="PS50011"/>
    </source>
</evidence>
<comment type="catalytic activity">
    <reaction evidence="7">
        <text>L-threonyl-[protein] + ATP = O-phospho-L-threonyl-[protein] + ADP + H(+)</text>
        <dbReference type="Rhea" id="RHEA:46608"/>
        <dbReference type="Rhea" id="RHEA-COMP:11060"/>
        <dbReference type="Rhea" id="RHEA-COMP:11605"/>
        <dbReference type="ChEBI" id="CHEBI:15378"/>
        <dbReference type="ChEBI" id="CHEBI:30013"/>
        <dbReference type="ChEBI" id="CHEBI:30616"/>
        <dbReference type="ChEBI" id="CHEBI:61977"/>
        <dbReference type="ChEBI" id="CHEBI:456216"/>
        <dbReference type="EC" id="2.7.11.1"/>
    </reaction>
</comment>
<evidence type="ECO:0000256" key="4">
    <source>
        <dbReference type="ARBA" id="ARBA00022741"/>
    </source>
</evidence>
<keyword evidence="4" id="KW-0547">Nucleotide-binding</keyword>
<keyword evidence="2" id="KW-0723">Serine/threonine-protein kinase</keyword>
<evidence type="ECO:0000256" key="1">
    <source>
        <dbReference type="ARBA" id="ARBA00012513"/>
    </source>
</evidence>
<proteinExistence type="predicted"/>
<evidence type="ECO:0000256" key="6">
    <source>
        <dbReference type="ARBA" id="ARBA00022840"/>
    </source>
</evidence>
<evidence type="ECO:0000256" key="2">
    <source>
        <dbReference type="ARBA" id="ARBA00022527"/>
    </source>
</evidence>
<dbReference type="PANTHER" id="PTHR24363">
    <property type="entry name" value="SERINE/THREONINE PROTEIN KINASE"/>
    <property type="match status" value="1"/>
</dbReference>
<gene>
    <name evidence="10" type="ORF">H1P_2000007</name>
</gene>
<dbReference type="SMART" id="SM00220">
    <property type="entry name" value="S_TKc"/>
    <property type="match status" value="1"/>
</dbReference>
<accession>A0A563VQ34</accession>
<comment type="catalytic activity">
    <reaction evidence="8">
        <text>L-seryl-[protein] + ATP = O-phospho-L-seryl-[protein] + ADP + H(+)</text>
        <dbReference type="Rhea" id="RHEA:17989"/>
        <dbReference type="Rhea" id="RHEA-COMP:9863"/>
        <dbReference type="Rhea" id="RHEA-COMP:11604"/>
        <dbReference type="ChEBI" id="CHEBI:15378"/>
        <dbReference type="ChEBI" id="CHEBI:29999"/>
        <dbReference type="ChEBI" id="CHEBI:30616"/>
        <dbReference type="ChEBI" id="CHEBI:83421"/>
        <dbReference type="ChEBI" id="CHEBI:456216"/>
        <dbReference type="EC" id="2.7.11.1"/>
    </reaction>
</comment>